<dbReference type="InterPro" id="IPR005662">
    <property type="entry name" value="GTPase_Era-like"/>
</dbReference>
<reference evidence="2" key="1">
    <citation type="submission" date="2020-06" db="EMBL/GenBank/DDBJ databases">
        <authorList>
            <consortium name="Plant Systems Biology data submission"/>
        </authorList>
    </citation>
    <scope>NUCLEOTIDE SEQUENCE</scope>
    <source>
        <strain evidence="2">D6</strain>
    </source>
</reference>
<dbReference type="NCBIfam" id="TIGR00231">
    <property type="entry name" value="small_GTP"/>
    <property type="match status" value="1"/>
</dbReference>
<evidence type="ECO:0000313" key="2">
    <source>
        <dbReference type="EMBL" id="CAB9505890.1"/>
    </source>
</evidence>
<dbReference type="PANTHER" id="PTHR42698:SF1">
    <property type="entry name" value="GTPASE ERA, MITOCHONDRIAL"/>
    <property type="match status" value="1"/>
</dbReference>
<dbReference type="InterPro" id="IPR005225">
    <property type="entry name" value="Small_GTP-bd"/>
</dbReference>
<dbReference type="SUPFAM" id="SSF52540">
    <property type="entry name" value="P-loop containing nucleoside triphosphate hydrolases"/>
    <property type="match status" value="1"/>
</dbReference>
<comment type="caution">
    <text evidence="2">The sequence shown here is derived from an EMBL/GenBank/DDBJ whole genome shotgun (WGS) entry which is preliminary data.</text>
</comment>
<gene>
    <name evidence="2" type="ORF">SEMRO_247_G097980.1</name>
</gene>
<dbReference type="InterPro" id="IPR045063">
    <property type="entry name" value="Dynamin_N"/>
</dbReference>
<dbReference type="AlphaFoldDB" id="A0A9N8DPI9"/>
<dbReference type="InterPro" id="IPR027417">
    <property type="entry name" value="P-loop_NTPase"/>
</dbReference>
<dbReference type="Pfam" id="PF00350">
    <property type="entry name" value="Dynamin_N"/>
    <property type="match status" value="1"/>
</dbReference>
<keyword evidence="3" id="KW-1185">Reference proteome</keyword>
<dbReference type="Proteomes" id="UP001153069">
    <property type="component" value="Unassembled WGS sequence"/>
</dbReference>
<dbReference type="OrthoDB" id="43903at2759"/>
<dbReference type="GO" id="GO:0005525">
    <property type="term" value="F:GTP binding"/>
    <property type="evidence" value="ECO:0007669"/>
    <property type="project" value="InterPro"/>
</dbReference>
<sequence length="642" mass="71782">MKFGPWSEIKVALLGHVSVGKTTVLNAILGDQFGEVSMRRTTAGINFFRIVSSDEATGESDKWSVAGQKEDIKAADKIHQEISKSNKKLREAQKIEEKWFNVGCKPLCEMRKETSLVVVDIPGINEADSNNIYMNYVQENWKTFDCVVVVMDARQGVNTEEQVGLLRFVKDNLSKKKNLPVIVLFNKVDEPDDTEQALLVKESQAKISSMFGVGCRAKALKQLPTLSGKKGVKHSVPTSKLYPVVIPVSAIRAYFYRAASSLPFEEFRKKFDQDIIEKIGREEMNRNKWRKMSVDKKYKALYDLVVEGSEDEEDGIQGTGFDTFLCALSVSVGGQETQTKLLQNQVDIALQSFQDEKPSCSQFMALHETSKALDKDMGAIKRAFWTKYTSCKESSLDAFRKEPKVEVMAEPVALLKEYSSFVTSVVWEDEAKLVAKSFYDLVSEQIGVIVNKQDLQSAVMIGETGTCNSFWEENCPSCDGQPVAQSQQEGDTKDGTWGSFSVYDWVTIFESVKQNLPSSPFSQELIVLGILKDKYASSLGTSKLVKCACSTCYNELQRLSGSNGRKTISGRRYRCGCRYPGSNKCQKTHHSKEGWDVSFDRGKLKVVGSLANVQVPSTPSDKQHWGHVAWCCKNQMESEGQP</sequence>
<name>A0A9N8DPI9_9STRA</name>
<feature type="domain" description="Dynamin N-terminal" evidence="1">
    <location>
        <begin position="11"/>
        <end position="185"/>
    </location>
</feature>
<dbReference type="GO" id="GO:0043024">
    <property type="term" value="F:ribosomal small subunit binding"/>
    <property type="evidence" value="ECO:0007669"/>
    <property type="project" value="TreeGrafter"/>
</dbReference>
<dbReference type="GO" id="GO:0019843">
    <property type="term" value="F:rRNA binding"/>
    <property type="evidence" value="ECO:0007669"/>
    <property type="project" value="TreeGrafter"/>
</dbReference>
<dbReference type="GO" id="GO:0000028">
    <property type="term" value="P:ribosomal small subunit assembly"/>
    <property type="evidence" value="ECO:0007669"/>
    <property type="project" value="TreeGrafter"/>
</dbReference>
<evidence type="ECO:0000259" key="1">
    <source>
        <dbReference type="Pfam" id="PF00350"/>
    </source>
</evidence>
<dbReference type="EMBL" id="CAICTM010000246">
    <property type="protein sequence ID" value="CAB9505890.1"/>
    <property type="molecule type" value="Genomic_DNA"/>
</dbReference>
<dbReference type="PANTHER" id="PTHR42698">
    <property type="entry name" value="GTPASE ERA"/>
    <property type="match status" value="1"/>
</dbReference>
<evidence type="ECO:0000313" key="3">
    <source>
        <dbReference type="Proteomes" id="UP001153069"/>
    </source>
</evidence>
<organism evidence="2 3">
    <name type="scientific">Seminavis robusta</name>
    <dbReference type="NCBI Taxonomy" id="568900"/>
    <lineage>
        <taxon>Eukaryota</taxon>
        <taxon>Sar</taxon>
        <taxon>Stramenopiles</taxon>
        <taxon>Ochrophyta</taxon>
        <taxon>Bacillariophyta</taxon>
        <taxon>Bacillariophyceae</taxon>
        <taxon>Bacillariophycidae</taxon>
        <taxon>Naviculales</taxon>
        <taxon>Naviculaceae</taxon>
        <taxon>Seminavis</taxon>
    </lineage>
</organism>
<protein>
    <recommendedName>
        <fullName evidence="1">Dynamin N-terminal domain-containing protein</fullName>
    </recommendedName>
</protein>
<proteinExistence type="predicted"/>
<accession>A0A9N8DPI9</accession>
<dbReference type="Gene3D" id="3.40.50.300">
    <property type="entry name" value="P-loop containing nucleotide triphosphate hydrolases"/>
    <property type="match status" value="1"/>
</dbReference>